<keyword evidence="6" id="KW-0680">Restriction system</keyword>
<evidence type="ECO:0000256" key="2">
    <source>
        <dbReference type="ARBA" id="ARBA00012185"/>
    </source>
</evidence>
<dbReference type="SUPFAM" id="SSF53335">
    <property type="entry name" value="S-adenosyl-L-methionine-dependent methyltransferases"/>
    <property type="match status" value="1"/>
</dbReference>
<evidence type="ECO:0000256" key="6">
    <source>
        <dbReference type="ARBA" id="ARBA00022747"/>
    </source>
</evidence>
<evidence type="ECO:0000256" key="1">
    <source>
        <dbReference type="ARBA" id="ARBA00010203"/>
    </source>
</evidence>
<dbReference type="AlphaFoldDB" id="Q3SR78"/>
<keyword evidence="4" id="KW-0808">Transferase</keyword>
<keyword evidence="9" id="KW-1185">Reference proteome</keyword>
<protein>
    <recommendedName>
        <fullName evidence="2">site-specific DNA-methyltransferase (cytosine-N(4)-specific)</fullName>
        <ecNumber evidence="2">2.1.1.113</ecNumber>
    </recommendedName>
</protein>
<accession>Q3SR78</accession>
<dbReference type="REBASE" id="25529">
    <property type="entry name" value="M.NwiORF1953P"/>
</dbReference>
<evidence type="ECO:0000313" key="9">
    <source>
        <dbReference type="Proteomes" id="UP000002531"/>
    </source>
</evidence>
<comment type="catalytic activity">
    <reaction evidence="7">
        <text>a 2'-deoxycytidine in DNA + S-adenosyl-L-methionine = an N(4)-methyl-2'-deoxycytidine in DNA + S-adenosyl-L-homocysteine + H(+)</text>
        <dbReference type="Rhea" id="RHEA:16857"/>
        <dbReference type="Rhea" id="RHEA-COMP:11369"/>
        <dbReference type="Rhea" id="RHEA-COMP:13674"/>
        <dbReference type="ChEBI" id="CHEBI:15378"/>
        <dbReference type="ChEBI" id="CHEBI:57856"/>
        <dbReference type="ChEBI" id="CHEBI:59789"/>
        <dbReference type="ChEBI" id="CHEBI:85452"/>
        <dbReference type="ChEBI" id="CHEBI:137933"/>
        <dbReference type="EC" id="2.1.1.113"/>
    </reaction>
</comment>
<dbReference type="eggNOG" id="COG0863">
    <property type="taxonomic scope" value="Bacteria"/>
</dbReference>
<dbReference type="PROSITE" id="PS00093">
    <property type="entry name" value="N4_MTASE"/>
    <property type="match status" value="1"/>
</dbReference>
<dbReference type="KEGG" id="nwi:Nwi_1953"/>
<gene>
    <name evidence="8" type="ordered locus">Nwi_1953</name>
</gene>
<keyword evidence="5" id="KW-0949">S-adenosyl-L-methionine</keyword>
<dbReference type="EMBL" id="CP000115">
    <property type="protein sequence ID" value="ABA05213.1"/>
    <property type="molecule type" value="Genomic_DNA"/>
</dbReference>
<dbReference type="GO" id="GO:0032259">
    <property type="term" value="P:methylation"/>
    <property type="evidence" value="ECO:0007669"/>
    <property type="project" value="UniProtKB-KW"/>
</dbReference>
<dbReference type="Gene3D" id="3.40.50.150">
    <property type="entry name" value="Vaccinia Virus protein VP39"/>
    <property type="match status" value="1"/>
</dbReference>
<evidence type="ECO:0000256" key="4">
    <source>
        <dbReference type="ARBA" id="ARBA00022679"/>
    </source>
</evidence>
<keyword evidence="3 8" id="KW-0489">Methyltransferase</keyword>
<dbReference type="GO" id="GO:0003677">
    <property type="term" value="F:DNA binding"/>
    <property type="evidence" value="ECO:0007669"/>
    <property type="project" value="InterPro"/>
</dbReference>
<dbReference type="STRING" id="323098.Nwi_1953"/>
<evidence type="ECO:0000313" key="8">
    <source>
        <dbReference type="EMBL" id="ABA05213.1"/>
    </source>
</evidence>
<reference evidence="8 9" key="1">
    <citation type="journal article" date="2006" name="Appl. Environ. Microbiol.">
        <title>Genome sequence of the chemolithoautotrophic nitrite-oxidizing bacterium Nitrobacter winogradskyi Nb-255.</title>
        <authorList>
            <person name="Starkenburg S.R."/>
            <person name="Chain P.S."/>
            <person name="Sayavedra-Soto L.A."/>
            <person name="Hauser L."/>
            <person name="Land M.L."/>
            <person name="Larimer F.W."/>
            <person name="Malfatti S.A."/>
            <person name="Klotz M.G."/>
            <person name="Bottomley P.J."/>
            <person name="Arp D.J."/>
            <person name="Hickey W.J."/>
        </authorList>
    </citation>
    <scope>NUCLEOTIDE SEQUENCE [LARGE SCALE GENOMIC DNA]</scope>
    <source>
        <strain evidence="9">ATCC 25391 / DSM 10237 / CIP 104748 / NCIMB 11846 / Nb-255</strain>
    </source>
</reference>
<dbReference type="InterPro" id="IPR017985">
    <property type="entry name" value="MeTrfase_CN4_CS"/>
</dbReference>
<proteinExistence type="inferred from homology"/>
<sequence length="163" mass="18445">MEGAAIQGDSRDNLIIQKACELVGKFDWIITSPPYYGLRTYLPDQWIRNWFLGGPSVVDYTSEGQLSHNGRDRFIADLRQVWANVGARCRPGATLVIRFGSIGDRLVEDPAQLVSASLEETGWVTTEILHADNAARGRRQADTFHRKRSAPYDEVDVWAKWRP</sequence>
<comment type="similarity">
    <text evidence="1">Belongs to the N(4)/N(6)-methyltransferase family. N(4) subfamily.</text>
</comment>
<dbReference type="InterPro" id="IPR029063">
    <property type="entry name" value="SAM-dependent_MTases_sf"/>
</dbReference>
<dbReference type="GO" id="GO:0009307">
    <property type="term" value="P:DNA restriction-modification system"/>
    <property type="evidence" value="ECO:0007669"/>
    <property type="project" value="UniProtKB-KW"/>
</dbReference>
<dbReference type="Proteomes" id="UP000002531">
    <property type="component" value="Chromosome"/>
</dbReference>
<name>Q3SR78_NITWN</name>
<evidence type="ECO:0000256" key="5">
    <source>
        <dbReference type="ARBA" id="ARBA00022691"/>
    </source>
</evidence>
<evidence type="ECO:0000256" key="7">
    <source>
        <dbReference type="ARBA" id="ARBA00049120"/>
    </source>
</evidence>
<dbReference type="GO" id="GO:0015667">
    <property type="term" value="F:site-specific DNA-methyltransferase (cytosine-N4-specific) activity"/>
    <property type="evidence" value="ECO:0007669"/>
    <property type="project" value="UniProtKB-EC"/>
</dbReference>
<dbReference type="EC" id="2.1.1.113" evidence="2"/>
<organism evidence="8 9">
    <name type="scientific">Nitrobacter winogradskyi (strain ATCC 25391 / DSM 10237 / CIP 104748 / NCIMB 11846 / Nb-255)</name>
    <dbReference type="NCBI Taxonomy" id="323098"/>
    <lineage>
        <taxon>Bacteria</taxon>
        <taxon>Pseudomonadati</taxon>
        <taxon>Pseudomonadota</taxon>
        <taxon>Alphaproteobacteria</taxon>
        <taxon>Hyphomicrobiales</taxon>
        <taxon>Nitrobacteraceae</taxon>
        <taxon>Nitrobacter</taxon>
    </lineage>
</organism>
<evidence type="ECO:0000256" key="3">
    <source>
        <dbReference type="ARBA" id="ARBA00022603"/>
    </source>
</evidence>
<dbReference type="HOGENOM" id="CLU_1625343_0_0_5"/>